<dbReference type="GeneID" id="18502414"/>
<evidence type="ECO:0000313" key="2">
    <source>
        <dbReference type="Proteomes" id="UP000019300"/>
    </source>
</evidence>
<protein>
    <submittedName>
        <fullName evidence="1">Uncharacterized protein</fullName>
    </submittedName>
</protein>
<proteinExistence type="predicted"/>
<dbReference type="EMBL" id="KJ101592">
    <property type="protein sequence ID" value="AHI61055.1"/>
    <property type="molecule type" value="Genomic_DNA"/>
</dbReference>
<accession>W6ATF6</accession>
<keyword evidence="2" id="KW-1185">Reference proteome</keyword>
<dbReference type="KEGG" id="vg:18502414"/>
<reference evidence="1 2" key="1">
    <citation type="submission" date="2014-01" db="EMBL/GenBank/DDBJ databases">
        <title>Characterization of a Potential Antibacterial Agent, phage PG7, for the Treatment of Enterobacter cloacae Infection in Mice.</title>
        <authorList>
            <person name="Wang S.W."/>
            <person name="Jin J."/>
            <person name="Chen S.J."/>
            <person name="Zhang G."/>
            <person name="Li Z.J."/>
            <person name="Li Y.H."/>
            <person name="Wang X.T."/>
            <person name="Wang J."/>
            <person name="Wang S.M."/>
            <person name="Wang Z.Q."/>
            <person name="Zhao G.Q."/>
        </authorList>
    </citation>
    <scope>NUCLEOTIDE SEQUENCE [LARGE SCALE GENOMIC DNA]</scope>
</reference>
<dbReference type="Proteomes" id="UP000019300">
    <property type="component" value="Segment"/>
</dbReference>
<dbReference type="RefSeq" id="YP_009005416.1">
    <property type="nucleotide sequence ID" value="NC_023561.1"/>
</dbReference>
<organism evidence="1 2">
    <name type="scientific">Enterobacter phage PG7</name>
    <dbReference type="NCBI Taxonomy" id="1455074"/>
    <lineage>
        <taxon>Viruses</taxon>
        <taxon>Duplodnaviria</taxon>
        <taxon>Heunggongvirae</taxon>
        <taxon>Uroviricota</taxon>
        <taxon>Caudoviricetes</taxon>
        <taxon>Pantevenvirales</taxon>
        <taxon>Straboviridae</taxon>
        <taxon>Tevenvirinae</taxon>
        <taxon>Karamvirus</taxon>
        <taxon>Karamvirus pg7</taxon>
    </lineage>
</organism>
<evidence type="ECO:0000313" key="1">
    <source>
        <dbReference type="EMBL" id="AHI61055.1"/>
    </source>
</evidence>
<name>W6ATF6_9CAUD</name>
<sequence>MKEILWNSAFGQTIPKGYAVSCVSWENDGDDYQENVIYAVNARHVSGWCAVAKCFASDNSDPNGMGNEDYSGDAFFEYCVENEEITPEFCSEVLGFVIPEGDYTEDEFDARLEDFYQVQYKVMDKIQELIGTPVGYDIDFMRVAETFKLFYIEEDIVIPKAPEAITVVSI</sequence>
<gene>
    <name evidence="1" type="ORF">PG7_152</name>
</gene>